<name>A0A915DR84_9BILA</name>
<proteinExistence type="predicted"/>
<dbReference type="AlphaFoldDB" id="A0A915DR84"/>
<dbReference type="Proteomes" id="UP000887574">
    <property type="component" value="Unplaced"/>
</dbReference>
<reference evidence="2" key="1">
    <citation type="submission" date="2022-11" db="UniProtKB">
        <authorList>
            <consortium name="WormBaseParasite"/>
        </authorList>
    </citation>
    <scope>IDENTIFICATION</scope>
</reference>
<evidence type="ECO:0000313" key="2">
    <source>
        <dbReference type="WBParaSite" id="jg22059"/>
    </source>
</evidence>
<keyword evidence="1" id="KW-1185">Reference proteome</keyword>
<protein>
    <submittedName>
        <fullName evidence="2">Uncharacterized protein</fullName>
    </submittedName>
</protein>
<organism evidence="1 2">
    <name type="scientific">Ditylenchus dipsaci</name>
    <dbReference type="NCBI Taxonomy" id="166011"/>
    <lineage>
        <taxon>Eukaryota</taxon>
        <taxon>Metazoa</taxon>
        <taxon>Ecdysozoa</taxon>
        <taxon>Nematoda</taxon>
        <taxon>Chromadorea</taxon>
        <taxon>Rhabditida</taxon>
        <taxon>Tylenchina</taxon>
        <taxon>Tylenchomorpha</taxon>
        <taxon>Sphaerularioidea</taxon>
        <taxon>Anguinidae</taxon>
        <taxon>Anguininae</taxon>
        <taxon>Ditylenchus</taxon>
    </lineage>
</organism>
<dbReference type="WBParaSite" id="jg22059">
    <property type="protein sequence ID" value="jg22059"/>
    <property type="gene ID" value="jg22059"/>
</dbReference>
<accession>A0A915DR84</accession>
<evidence type="ECO:0000313" key="1">
    <source>
        <dbReference type="Proteomes" id="UP000887574"/>
    </source>
</evidence>
<sequence>MSFLSYFKKDKDKESMGSNEERCDFNALNDKALDRAFMRYLEDMNIKGEKAESFFKSCDRKKKFFYANNRVAFRVENGKAFTKLLFARKAAPLPSDIA</sequence>